<dbReference type="AlphaFoldDB" id="A0A835YRX3"/>
<keyword evidence="2" id="KW-1185">Reference proteome</keyword>
<evidence type="ECO:0000313" key="2">
    <source>
        <dbReference type="Proteomes" id="UP000664859"/>
    </source>
</evidence>
<organism evidence="1 2">
    <name type="scientific">Tribonema minus</name>
    <dbReference type="NCBI Taxonomy" id="303371"/>
    <lineage>
        <taxon>Eukaryota</taxon>
        <taxon>Sar</taxon>
        <taxon>Stramenopiles</taxon>
        <taxon>Ochrophyta</taxon>
        <taxon>PX clade</taxon>
        <taxon>Xanthophyceae</taxon>
        <taxon>Tribonematales</taxon>
        <taxon>Tribonemataceae</taxon>
        <taxon>Tribonema</taxon>
    </lineage>
</organism>
<proteinExistence type="predicted"/>
<comment type="caution">
    <text evidence="1">The sequence shown here is derived from an EMBL/GenBank/DDBJ whole genome shotgun (WGS) entry which is preliminary data.</text>
</comment>
<dbReference type="Proteomes" id="UP000664859">
    <property type="component" value="Unassembled WGS sequence"/>
</dbReference>
<protein>
    <submittedName>
        <fullName evidence="1">Uncharacterized protein</fullName>
    </submittedName>
</protein>
<sequence length="350" mass="37566">MSQYAKGNGLLDFFIGEPFSAGLEILCDSKCVDEHYKRFEEGGRYRDMMEDKSMKDFIVIDFIAPTKIDRPRTSRAEHPNLNSVMVAADYASAVVWNKGSIVQEVVIRGNGDEFCKQELQAIKLQRTPLRGDLKMQRAGNHSCQQPRQQIHTMTINAIMFKIITVLVVCLASSAAKYLPATGDFQVSDVGDNQFKFTPQPSKPFAAADGNTLTMSGQCEALGLKGKCTLPVEALNPGGRRLAAVDDAQLAAGDAARGLALPPCDLVNVLIGATEINVLGLVITLPQGLIVRCSQSDTLHCKQDVTGQVGLLGDVLCGLLGGGSLSLGGFSLSQITDLLNALNGLGLRQLL</sequence>
<dbReference type="EMBL" id="JAFCMP010000550">
    <property type="protein sequence ID" value="KAG5175398.1"/>
    <property type="molecule type" value="Genomic_DNA"/>
</dbReference>
<dbReference type="OrthoDB" id="2364732at2759"/>
<name>A0A835YRX3_9STRA</name>
<evidence type="ECO:0000313" key="1">
    <source>
        <dbReference type="EMBL" id="KAG5175398.1"/>
    </source>
</evidence>
<reference evidence="1" key="1">
    <citation type="submission" date="2021-02" db="EMBL/GenBank/DDBJ databases">
        <title>First Annotated Genome of the Yellow-green Alga Tribonema minus.</title>
        <authorList>
            <person name="Mahan K.M."/>
        </authorList>
    </citation>
    <scope>NUCLEOTIDE SEQUENCE</scope>
    <source>
        <strain evidence="1">UTEX B ZZ1240</strain>
    </source>
</reference>
<gene>
    <name evidence="1" type="ORF">JKP88DRAFT_250189</name>
</gene>
<accession>A0A835YRX3</accession>